<dbReference type="InterPro" id="IPR001711">
    <property type="entry name" value="PLipase_C_Pinositol-sp_Y"/>
</dbReference>
<dbReference type="PANTHER" id="PTHR10336">
    <property type="entry name" value="PHOSPHOINOSITIDE-SPECIFIC PHOSPHOLIPASE C FAMILY PROTEIN"/>
    <property type="match status" value="1"/>
</dbReference>
<dbReference type="GO" id="GO:0016042">
    <property type="term" value="P:lipid catabolic process"/>
    <property type="evidence" value="ECO:0007669"/>
    <property type="project" value="UniProtKB-KW"/>
</dbReference>
<keyword evidence="4 7" id="KW-0443">Lipid metabolism</keyword>
<keyword evidence="5" id="KW-0807">Transducer</keyword>
<dbReference type="Proteomes" id="UP001175261">
    <property type="component" value="Unassembled WGS sequence"/>
</dbReference>
<feature type="region of interest" description="Disordered" evidence="8">
    <location>
        <begin position="175"/>
        <end position="205"/>
    </location>
</feature>
<dbReference type="Gene3D" id="3.20.20.190">
    <property type="entry name" value="Phosphatidylinositol (PI) phosphodiesterase"/>
    <property type="match status" value="2"/>
</dbReference>
<dbReference type="EC" id="3.1.4.11" evidence="7"/>
<evidence type="ECO:0000256" key="2">
    <source>
        <dbReference type="ARBA" id="ARBA00022801"/>
    </source>
</evidence>
<dbReference type="FunFam" id="3.20.20.190:FF:000039">
    <property type="entry name" value="Phosphoinositide phospholipase C"/>
    <property type="match status" value="1"/>
</dbReference>
<dbReference type="PANTHER" id="PTHR10336:SF82">
    <property type="entry name" value="PHOSPHOINOSITIDE PHOSPHOLIPASE C"/>
    <property type="match status" value="1"/>
</dbReference>
<dbReference type="Pfam" id="PF23617">
    <property type="entry name" value="EF-hand_15"/>
    <property type="match status" value="1"/>
</dbReference>
<dbReference type="SUPFAM" id="SSF51695">
    <property type="entry name" value="PLC-like phosphodiesterases"/>
    <property type="match status" value="1"/>
</dbReference>
<sequence>MNPIGNERGQLQSTIKSEITAMVETTGQSITINQAGGGASACQRVVDTIHSVTLPRLKAIYTKYAAGNQTWSKDQIKAFLEDVQKHPNEEGLEDIASKEELDFNSFLSYIASHHAALTLEPKTEDLSWPLSAYFISSSHNTYLSGNQLSSDSTTESYTNVLLRGCRCVEVDVWDGEESDSDSSDDEKDVKGQDSPPKKSKRASTFGKLKSSLPDSLAVKLEKTSLGRKVQGKDIKSDDAPVVSEKESSNSDHGTPEVAVVEPRVLHGYTLTKEISFREVCVAIRDSAFTVSDLPVIVSLEVHCSVPQQVLMVKIMKEVWGDYLVAEPEKDPATLPSPEELRKKILIKVKYAPPGSSPPANESDDDDRLSGEHVKKDEKQAKPSKITQDLSRLGIFTKGISFKSLTQAEASMPTHIFSLSEKKFLDYHEKQREQLFKHNRDYLMRAYPSGLRIRSSNLNPPIFWGAGAQVVALNWQQTDEGMMLNEGMFAGTGGYVLKPQGYRPNLTTKTTPNEVIRKKLNLSITFLAAQYLPLPQGDTQASGFEPYVKVELHVDGSKAQQLGEHLKDKTDGHEREGEYKERTKTHRGCHIDMGAEKLEFKDIPSLMEDLTFVRFTVRDDEMLRDDLAAWACVRLDRLGEGYRFVHLIDLEGKLTQGTILVKVEKTLT</sequence>
<comment type="caution">
    <text evidence="11">The sequence shown here is derived from an EMBL/GenBank/DDBJ whole genome shotgun (WGS) entry which is preliminary data.</text>
</comment>
<dbReference type="Gene3D" id="2.60.40.150">
    <property type="entry name" value="C2 domain"/>
    <property type="match status" value="1"/>
</dbReference>
<feature type="region of interest" description="Disordered" evidence="8">
    <location>
        <begin position="350"/>
        <end position="383"/>
    </location>
</feature>
<evidence type="ECO:0000256" key="6">
    <source>
        <dbReference type="ARBA" id="ARBA00059664"/>
    </source>
</evidence>
<dbReference type="InterPro" id="IPR000008">
    <property type="entry name" value="C2_dom"/>
</dbReference>
<dbReference type="InterPro" id="IPR056584">
    <property type="entry name" value="EF-hand_15"/>
</dbReference>
<proteinExistence type="predicted"/>
<dbReference type="PROSITE" id="PS50004">
    <property type="entry name" value="C2"/>
    <property type="match status" value="1"/>
</dbReference>
<evidence type="ECO:0000256" key="7">
    <source>
        <dbReference type="RuleBase" id="RU361133"/>
    </source>
</evidence>
<dbReference type="GO" id="GO:0004435">
    <property type="term" value="F:phosphatidylinositol-4,5-bisphosphate phospholipase C activity"/>
    <property type="evidence" value="ECO:0007669"/>
    <property type="project" value="UniProtKB-EC"/>
</dbReference>
<evidence type="ECO:0000259" key="9">
    <source>
        <dbReference type="PROSITE" id="PS50004"/>
    </source>
</evidence>
<name>A0AA39GMA1_SARSR</name>
<dbReference type="Pfam" id="PF00387">
    <property type="entry name" value="PI-PLC-Y"/>
    <property type="match status" value="1"/>
</dbReference>
<dbReference type="InterPro" id="IPR017946">
    <property type="entry name" value="PLC-like_Pdiesterase_TIM-brl"/>
</dbReference>
<keyword evidence="12" id="KW-1185">Reference proteome</keyword>
<dbReference type="PRINTS" id="PR00390">
    <property type="entry name" value="PHPHLIPASEC"/>
</dbReference>
<feature type="compositionally biased region" description="Basic and acidic residues" evidence="8">
    <location>
        <begin position="367"/>
        <end position="380"/>
    </location>
</feature>
<evidence type="ECO:0000256" key="4">
    <source>
        <dbReference type="ARBA" id="ARBA00023098"/>
    </source>
</evidence>
<keyword evidence="3 7" id="KW-0442">Lipid degradation</keyword>
<evidence type="ECO:0000259" key="10">
    <source>
        <dbReference type="PROSITE" id="PS50008"/>
    </source>
</evidence>
<evidence type="ECO:0000256" key="8">
    <source>
        <dbReference type="SAM" id="MobiDB-lite"/>
    </source>
</evidence>
<dbReference type="InterPro" id="IPR035892">
    <property type="entry name" value="C2_domain_sf"/>
</dbReference>
<protein>
    <recommendedName>
        <fullName evidence="7">Phosphoinositide phospholipase C</fullName>
        <ecNumber evidence="7">3.1.4.11</ecNumber>
    </recommendedName>
</protein>
<dbReference type="GO" id="GO:0048015">
    <property type="term" value="P:phosphatidylinositol-mediated signaling"/>
    <property type="evidence" value="ECO:0007669"/>
    <property type="project" value="TreeGrafter"/>
</dbReference>
<accession>A0AA39GMA1</accession>
<dbReference type="EMBL" id="JAPDFR010000002">
    <property type="protein sequence ID" value="KAK0389233.1"/>
    <property type="molecule type" value="Genomic_DNA"/>
</dbReference>
<feature type="compositionally biased region" description="Basic and acidic residues" evidence="8">
    <location>
        <begin position="229"/>
        <end position="249"/>
    </location>
</feature>
<feature type="domain" description="C2" evidence="9">
    <location>
        <begin position="501"/>
        <end position="648"/>
    </location>
</feature>
<gene>
    <name evidence="11" type="ORF">NLU13_2808</name>
</gene>
<dbReference type="PROSITE" id="PS50007">
    <property type="entry name" value="PIPLC_X_DOMAIN"/>
    <property type="match status" value="1"/>
</dbReference>
<dbReference type="InterPro" id="IPR000909">
    <property type="entry name" value="PLipase_C_PInositol-sp_X_dom"/>
</dbReference>
<dbReference type="CDD" id="cd00275">
    <property type="entry name" value="C2_PLC_like"/>
    <property type="match status" value="1"/>
</dbReference>
<comment type="catalytic activity">
    <reaction evidence="1 7">
        <text>a 1,2-diacyl-sn-glycero-3-phospho-(1D-myo-inositol-4,5-bisphosphate) + H2O = 1D-myo-inositol 1,4,5-trisphosphate + a 1,2-diacyl-sn-glycerol + H(+)</text>
        <dbReference type="Rhea" id="RHEA:33179"/>
        <dbReference type="ChEBI" id="CHEBI:15377"/>
        <dbReference type="ChEBI" id="CHEBI:15378"/>
        <dbReference type="ChEBI" id="CHEBI:17815"/>
        <dbReference type="ChEBI" id="CHEBI:58456"/>
        <dbReference type="ChEBI" id="CHEBI:203600"/>
        <dbReference type="EC" id="3.1.4.11"/>
    </reaction>
</comment>
<evidence type="ECO:0000256" key="3">
    <source>
        <dbReference type="ARBA" id="ARBA00022963"/>
    </source>
</evidence>
<feature type="domain" description="PI-PLC Y-box" evidence="10">
    <location>
        <begin position="389"/>
        <end position="502"/>
    </location>
</feature>
<dbReference type="PROSITE" id="PS50008">
    <property type="entry name" value="PIPLC_Y_DOMAIN"/>
    <property type="match status" value="1"/>
</dbReference>
<feature type="compositionally biased region" description="Acidic residues" evidence="8">
    <location>
        <begin position="175"/>
        <end position="186"/>
    </location>
</feature>
<dbReference type="InterPro" id="IPR001192">
    <property type="entry name" value="PI-PLC_fam"/>
</dbReference>
<evidence type="ECO:0000313" key="12">
    <source>
        <dbReference type="Proteomes" id="UP001175261"/>
    </source>
</evidence>
<dbReference type="SMART" id="SM00239">
    <property type="entry name" value="C2"/>
    <property type="match status" value="1"/>
</dbReference>
<dbReference type="Pfam" id="PF00388">
    <property type="entry name" value="PI-PLC-X"/>
    <property type="match status" value="1"/>
</dbReference>
<feature type="region of interest" description="Disordered" evidence="8">
    <location>
        <begin position="229"/>
        <end position="255"/>
    </location>
</feature>
<dbReference type="GO" id="GO:0051209">
    <property type="term" value="P:release of sequestered calcium ion into cytosol"/>
    <property type="evidence" value="ECO:0007669"/>
    <property type="project" value="TreeGrafter"/>
</dbReference>
<dbReference type="CDD" id="cd08598">
    <property type="entry name" value="PI-PLC1c_yeast"/>
    <property type="match status" value="1"/>
</dbReference>
<organism evidence="11 12">
    <name type="scientific">Sarocladium strictum</name>
    <name type="common">Black bundle disease fungus</name>
    <name type="synonym">Acremonium strictum</name>
    <dbReference type="NCBI Taxonomy" id="5046"/>
    <lineage>
        <taxon>Eukaryota</taxon>
        <taxon>Fungi</taxon>
        <taxon>Dikarya</taxon>
        <taxon>Ascomycota</taxon>
        <taxon>Pezizomycotina</taxon>
        <taxon>Sordariomycetes</taxon>
        <taxon>Hypocreomycetidae</taxon>
        <taxon>Hypocreales</taxon>
        <taxon>Sarocladiaceae</taxon>
        <taxon>Sarocladium</taxon>
    </lineage>
</organism>
<reference evidence="11" key="1">
    <citation type="submission" date="2022-10" db="EMBL/GenBank/DDBJ databases">
        <title>Determination and structural analysis of whole genome sequence of Sarocladium strictum F4-1.</title>
        <authorList>
            <person name="Hu L."/>
            <person name="Jiang Y."/>
        </authorList>
    </citation>
    <scope>NUCLEOTIDE SEQUENCE</scope>
    <source>
        <strain evidence="11">F4-1</strain>
    </source>
</reference>
<evidence type="ECO:0000313" key="11">
    <source>
        <dbReference type="EMBL" id="KAK0389233.1"/>
    </source>
</evidence>
<evidence type="ECO:0000256" key="5">
    <source>
        <dbReference type="ARBA" id="ARBA00023224"/>
    </source>
</evidence>
<dbReference type="SMART" id="SM00148">
    <property type="entry name" value="PLCXc"/>
    <property type="match status" value="1"/>
</dbReference>
<dbReference type="SUPFAM" id="SSF49562">
    <property type="entry name" value="C2 domain (Calcium/lipid-binding domain, CaLB)"/>
    <property type="match status" value="1"/>
</dbReference>
<evidence type="ECO:0000256" key="1">
    <source>
        <dbReference type="ARBA" id="ARBA00001195"/>
    </source>
</evidence>
<dbReference type="SMART" id="SM00149">
    <property type="entry name" value="PLCYc"/>
    <property type="match status" value="1"/>
</dbReference>
<dbReference type="AlphaFoldDB" id="A0AA39GMA1"/>
<keyword evidence="2 7" id="KW-0378">Hydrolase</keyword>
<comment type="function">
    <text evidence="6">The production of the second messenger molecules diacylglycerol (DAG) and inositol 1,4,5-trisphosphate (IP3) is mediated by activated phosphatidylinositol-specific phospholipase C enzymes.</text>
</comment>